<gene>
    <name evidence="1" type="ORF">CR513_38965</name>
</gene>
<name>A0A371FQ59_MUCPR</name>
<organism evidence="1 2">
    <name type="scientific">Mucuna pruriens</name>
    <name type="common">Velvet bean</name>
    <name type="synonym">Dolichos pruriens</name>
    <dbReference type="NCBI Taxonomy" id="157652"/>
    <lineage>
        <taxon>Eukaryota</taxon>
        <taxon>Viridiplantae</taxon>
        <taxon>Streptophyta</taxon>
        <taxon>Embryophyta</taxon>
        <taxon>Tracheophyta</taxon>
        <taxon>Spermatophyta</taxon>
        <taxon>Magnoliopsida</taxon>
        <taxon>eudicotyledons</taxon>
        <taxon>Gunneridae</taxon>
        <taxon>Pentapetalae</taxon>
        <taxon>rosids</taxon>
        <taxon>fabids</taxon>
        <taxon>Fabales</taxon>
        <taxon>Fabaceae</taxon>
        <taxon>Papilionoideae</taxon>
        <taxon>50 kb inversion clade</taxon>
        <taxon>NPAAA clade</taxon>
        <taxon>indigoferoid/millettioid clade</taxon>
        <taxon>Phaseoleae</taxon>
        <taxon>Mucuna</taxon>
    </lineage>
</organism>
<protein>
    <submittedName>
        <fullName evidence="1">Uncharacterized protein</fullName>
    </submittedName>
</protein>
<proteinExistence type="predicted"/>
<keyword evidence="2" id="KW-1185">Reference proteome</keyword>
<feature type="non-terminal residue" evidence="1">
    <location>
        <position position="1"/>
    </location>
</feature>
<reference evidence="1" key="1">
    <citation type="submission" date="2018-05" db="EMBL/GenBank/DDBJ databases">
        <title>Draft genome of Mucuna pruriens seed.</title>
        <authorList>
            <person name="Nnadi N.E."/>
            <person name="Vos R."/>
            <person name="Hasami M.H."/>
            <person name="Devisetty U.K."/>
            <person name="Aguiy J.C."/>
        </authorList>
    </citation>
    <scope>NUCLEOTIDE SEQUENCE [LARGE SCALE GENOMIC DNA]</scope>
    <source>
        <strain evidence="1">JCA_2017</strain>
    </source>
</reference>
<accession>A0A371FQ59</accession>
<comment type="caution">
    <text evidence="1">The sequence shown here is derived from an EMBL/GenBank/DDBJ whole genome shotgun (WGS) entry which is preliminary data.</text>
</comment>
<evidence type="ECO:0000313" key="1">
    <source>
        <dbReference type="EMBL" id="RDX80484.1"/>
    </source>
</evidence>
<sequence>MINLLRKNRDAFAWALKEMLGIDPNFLSKGGKGGNHKYSTQPGWLTWLWFKSPIKLAYVYELYRFKQNLPEGPLPLPNID</sequence>
<dbReference type="EMBL" id="QJKJ01008209">
    <property type="protein sequence ID" value="RDX80484.1"/>
    <property type="molecule type" value="Genomic_DNA"/>
</dbReference>
<evidence type="ECO:0000313" key="2">
    <source>
        <dbReference type="Proteomes" id="UP000257109"/>
    </source>
</evidence>
<dbReference type="Proteomes" id="UP000257109">
    <property type="component" value="Unassembled WGS sequence"/>
</dbReference>
<dbReference type="AlphaFoldDB" id="A0A371FQ59"/>